<evidence type="ECO:0000256" key="3">
    <source>
        <dbReference type="ARBA" id="ARBA00043952"/>
    </source>
</evidence>
<dbReference type="GO" id="GO:0005737">
    <property type="term" value="C:cytoplasm"/>
    <property type="evidence" value="ECO:0007669"/>
    <property type="project" value="TreeGrafter"/>
</dbReference>
<sequence>MDPTAPVSLYSASTDLCADAIEFHPSLPGLFALGTYQVDKHADKNEGQDEADARLSYTRRGRMTLHQIRTAAGAGANGAGSERENDEEEEEEVQVETLHSVDTAAILDMKWTPANIGTAGGGSEPALHHHGTLALADARGSIHLYRLHSHSTSKLSLSHCHQLRLNPHNVLCLSLDWSDRLTPGSCSRSSVGASPSLIVSQSDGTLVHLPHLG</sequence>
<organism evidence="5 6">
    <name type="scientific">Tilletia horrida</name>
    <dbReference type="NCBI Taxonomy" id="155126"/>
    <lineage>
        <taxon>Eukaryota</taxon>
        <taxon>Fungi</taxon>
        <taxon>Dikarya</taxon>
        <taxon>Basidiomycota</taxon>
        <taxon>Ustilaginomycotina</taxon>
        <taxon>Exobasidiomycetes</taxon>
        <taxon>Tilletiales</taxon>
        <taxon>Tilletiaceae</taxon>
        <taxon>Tilletia</taxon>
    </lineage>
</organism>
<evidence type="ECO:0000256" key="4">
    <source>
        <dbReference type="SAM" id="MobiDB-lite"/>
    </source>
</evidence>
<proteinExistence type="predicted"/>
<evidence type="ECO:0000256" key="2">
    <source>
        <dbReference type="ARBA" id="ARBA00022737"/>
    </source>
</evidence>
<keyword evidence="2" id="KW-0677">Repeat</keyword>
<gene>
    <name evidence="5" type="ORF">OC842_007201</name>
</gene>
<feature type="non-terminal residue" evidence="5">
    <location>
        <position position="213"/>
    </location>
</feature>
<evidence type="ECO:0000313" key="6">
    <source>
        <dbReference type="Proteomes" id="UP001176521"/>
    </source>
</evidence>
<keyword evidence="1" id="KW-0853">WD repeat</keyword>
<comment type="pathway">
    <text evidence="3">Protein modification.</text>
</comment>
<dbReference type="PANTHER" id="PTHR46042">
    <property type="entry name" value="DIPHTHINE METHYLTRANSFERASE"/>
    <property type="match status" value="1"/>
</dbReference>
<dbReference type="GO" id="GO:0017183">
    <property type="term" value="P:protein histidyl modification to diphthamide"/>
    <property type="evidence" value="ECO:0007669"/>
    <property type="project" value="TreeGrafter"/>
</dbReference>
<evidence type="ECO:0000256" key="1">
    <source>
        <dbReference type="ARBA" id="ARBA00022574"/>
    </source>
</evidence>
<reference evidence="5" key="1">
    <citation type="journal article" date="2023" name="PhytoFront">
        <title>Draft Genome Resources of Seven Strains of Tilletia horrida, Causal Agent of Kernel Smut of Rice.</title>
        <authorList>
            <person name="Khanal S."/>
            <person name="Antony Babu S."/>
            <person name="Zhou X.G."/>
        </authorList>
    </citation>
    <scope>NUCLEOTIDE SEQUENCE</scope>
    <source>
        <strain evidence="5">TX3</strain>
    </source>
</reference>
<dbReference type="AlphaFoldDB" id="A0AAN6JHC7"/>
<dbReference type="EMBL" id="JAPDMQ010000842">
    <property type="protein sequence ID" value="KAK0520133.1"/>
    <property type="molecule type" value="Genomic_DNA"/>
</dbReference>
<evidence type="ECO:0000313" key="5">
    <source>
        <dbReference type="EMBL" id="KAK0520133.1"/>
    </source>
</evidence>
<dbReference type="InterPro" id="IPR052415">
    <property type="entry name" value="Diphthine_MTase"/>
</dbReference>
<dbReference type="Proteomes" id="UP001176521">
    <property type="component" value="Unassembled WGS sequence"/>
</dbReference>
<dbReference type="PANTHER" id="PTHR46042:SF1">
    <property type="entry name" value="DIPHTHINE METHYLTRANSFERASE"/>
    <property type="match status" value="1"/>
</dbReference>
<dbReference type="GO" id="GO:0061685">
    <property type="term" value="F:diphthine methylesterase activity"/>
    <property type="evidence" value="ECO:0007669"/>
    <property type="project" value="TreeGrafter"/>
</dbReference>
<keyword evidence="6" id="KW-1185">Reference proteome</keyword>
<accession>A0AAN6JHC7</accession>
<feature type="region of interest" description="Disordered" evidence="4">
    <location>
        <begin position="70"/>
        <end position="90"/>
    </location>
</feature>
<comment type="caution">
    <text evidence="5">The sequence shown here is derived from an EMBL/GenBank/DDBJ whole genome shotgun (WGS) entry which is preliminary data.</text>
</comment>
<name>A0AAN6JHC7_9BASI</name>
<protein>
    <submittedName>
        <fullName evidence="5">Uncharacterized protein</fullName>
    </submittedName>
</protein>